<keyword evidence="2 7" id="KW-0418">Kinase</keyword>
<comment type="caution">
    <text evidence="7">The sequence shown here is derived from an EMBL/GenBank/DDBJ whole genome shotgun (WGS) entry which is preliminary data.</text>
</comment>
<feature type="transmembrane region" description="Helical" evidence="5">
    <location>
        <begin position="119"/>
        <end position="138"/>
    </location>
</feature>
<feature type="transmembrane region" description="Helical" evidence="5">
    <location>
        <begin position="145"/>
        <end position="169"/>
    </location>
</feature>
<dbReference type="GO" id="GO:0016301">
    <property type="term" value="F:kinase activity"/>
    <property type="evidence" value="ECO:0007669"/>
    <property type="project" value="UniProtKB-KW"/>
</dbReference>
<dbReference type="RefSeq" id="WP_253668668.1">
    <property type="nucleotide sequence ID" value="NZ_JAMTCP010000005.1"/>
</dbReference>
<feature type="region of interest" description="Disordered" evidence="4">
    <location>
        <begin position="295"/>
        <end position="329"/>
    </location>
</feature>
<accession>A0ABT1HQC9</accession>
<dbReference type="Pfam" id="PF07730">
    <property type="entry name" value="HisKA_3"/>
    <property type="match status" value="1"/>
</dbReference>
<evidence type="ECO:0000256" key="1">
    <source>
        <dbReference type="ARBA" id="ARBA00022679"/>
    </source>
</evidence>
<gene>
    <name evidence="7" type="ORF">LX15_001404</name>
</gene>
<feature type="domain" description="Signal transduction histidine kinase subgroup 3 dimerisation and phosphoacceptor" evidence="6">
    <location>
        <begin position="187"/>
        <end position="253"/>
    </location>
</feature>
<proteinExistence type="predicted"/>
<evidence type="ECO:0000256" key="4">
    <source>
        <dbReference type="SAM" id="MobiDB-lite"/>
    </source>
</evidence>
<feature type="transmembrane region" description="Helical" evidence="5">
    <location>
        <begin position="83"/>
        <end position="107"/>
    </location>
</feature>
<evidence type="ECO:0000256" key="5">
    <source>
        <dbReference type="SAM" id="Phobius"/>
    </source>
</evidence>
<dbReference type="PANTHER" id="PTHR24421:SF63">
    <property type="entry name" value="SENSOR HISTIDINE KINASE DESK"/>
    <property type="match status" value="1"/>
</dbReference>
<dbReference type="Proteomes" id="UP001205311">
    <property type="component" value="Unassembled WGS sequence"/>
</dbReference>
<dbReference type="EMBL" id="JAMTCP010000005">
    <property type="protein sequence ID" value="MCP2257718.1"/>
    <property type="molecule type" value="Genomic_DNA"/>
</dbReference>
<organism evidence="7 8">
    <name type="scientific">Streptoalloteichus tenebrarius (strain ATCC 17920 / DSM 40477 / JCM 4838 / CBS 697.72 / NBRC 16177 / NCIMB 11028 / NRRL B-12390 / A12253. 1 / ISP 5477)</name>
    <name type="common">Streptomyces tenebrarius</name>
    <dbReference type="NCBI Taxonomy" id="1933"/>
    <lineage>
        <taxon>Bacteria</taxon>
        <taxon>Bacillati</taxon>
        <taxon>Actinomycetota</taxon>
        <taxon>Actinomycetes</taxon>
        <taxon>Pseudonocardiales</taxon>
        <taxon>Pseudonocardiaceae</taxon>
        <taxon>Streptoalloteichus</taxon>
    </lineage>
</organism>
<name>A0ABT1HQC9_STRSD</name>
<sequence>MQRVKGVRPNVVSGIVLTIATATLTTNVLVMMVQPLPLPGAAPTGAPPSGPAALGAAALIALHTDVLGAAIRGRVRPRHHAELAGVVVLAFLLPLSGPTCATVPVVAIGACAVVLPRRWAVVVVTLAAVAEYATVWSFGASHGNALFYAAMVPLYASWTFGTVWVTWVVRDLHDTRAQLARAAVDEERLRFARDLHDVLGHGLQVVALRAELASRLLPSAPERAGDALREIRATTTTAIREVREVVRGYRRASLDSELAGVTAVLRAAGVHVEAPSERGGLAGLAERLSRVDGAVSAGPTGTGEFRLVATAPRDPLGEPGTGGPVKEAS</sequence>
<dbReference type="PANTHER" id="PTHR24421">
    <property type="entry name" value="NITRATE/NITRITE SENSOR PROTEIN NARX-RELATED"/>
    <property type="match status" value="1"/>
</dbReference>
<evidence type="ECO:0000313" key="7">
    <source>
        <dbReference type="EMBL" id="MCP2257718.1"/>
    </source>
</evidence>
<dbReference type="InterPro" id="IPR011712">
    <property type="entry name" value="Sig_transdc_His_kin_sub3_dim/P"/>
</dbReference>
<dbReference type="InterPro" id="IPR050482">
    <property type="entry name" value="Sensor_HK_TwoCompSys"/>
</dbReference>
<evidence type="ECO:0000256" key="2">
    <source>
        <dbReference type="ARBA" id="ARBA00022777"/>
    </source>
</evidence>
<protein>
    <submittedName>
        <fullName evidence="7">Histidine kinase</fullName>
    </submittedName>
</protein>
<keyword evidence="5" id="KW-0812">Transmembrane</keyword>
<evidence type="ECO:0000259" key="6">
    <source>
        <dbReference type="Pfam" id="PF07730"/>
    </source>
</evidence>
<keyword evidence="5" id="KW-1133">Transmembrane helix</keyword>
<keyword evidence="5" id="KW-0472">Membrane</keyword>
<evidence type="ECO:0000256" key="3">
    <source>
        <dbReference type="ARBA" id="ARBA00023012"/>
    </source>
</evidence>
<keyword evidence="1" id="KW-0808">Transferase</keyword>
<feature type="transmembrane region" description="Helical" evidence="5">
    <location>
        <begin position="12"/>
        <end position="32"/>
    </location>
</feature>
<keyword evidence="8" id="KW-1185">Reference proteome</keyword>
<dbReference type="Gene3D" id="1.20.5.1930">
    <property type="match status" value="1"/>
</dbReference>
<feature type="transmembrane region" description="Helical" evidence="5">
    <location>
        <begin position="52"/>
        <end position="71"/>
    </location>
</feature>
<reference evidence="7 8" key="1">
    <citation type="submission" date="2022-06" db="EMBL/GenBank/DDBJ databases">
        <title>Genomic Encyclopedia of Archaeal and Bacterial Type Strains, Phase II (KMG-II): from individual species to whole genera.</title>
        <authorList>
            <person name="Goeker M."/>
        </authorList>
    </citation>
    <scope>NUCLEOTIDE SEQUENCE [LARGE SCALE GENOMIC DNA]</scope>
    <source>
        <strain evidence="7 8">DSM 40477</strain>
    </source>
</reference>
<keyword evidence="3" id="KW-0902">Two-component regulatory system</keyword>
<evidence type="ECO:0000313" key="8">
    <source>
        <dbReference type="Proteomes" id="UP001205311"/>
    </source>
</evidence>